<keyword evidence="6" id="KW-0406">Ion transport</keyword>
<evidence type="ECO:0000256" key="5">
    <source>
        <dbReference type="ARBA" id="ARBA00022989"/>
    </source>
</evidence>
<feature type="domain" description="Cation/H+ exchanger transmembrane" evidence="9">
    <location>
        <begin position="16"/>
        <end position="414"/>
    </location>
</feature>
<feature type="transmembrane region" description="Helical" evidence="8">
    <location>
        <begin position="391"/>
        <end position="414"/>
    </location>
</feature>
<dbReference type="InterPro" id="IPR006153">
    <property type="entry name" value="Cation/H_exchanger_TM"/>
</dbReference>
<keyword evidence="5 8" id="KW-1133">Transmembrane helix</keyword>
<protein>
    <submittedName>
        <fullName evidence="10">Sodium/proton antiporter (CPA1 family)</fullName>
    </submittedName>
</protein>
<dbReference type="GO" id="GO:0015297">
    <property type="term" value="F:antiporter activity"/>
    <property type="evidence" value="ECO:0007669"/>
    <property type="project" value="UniProtKB-KW"/>
</dbReference>
<feature type="transmembrane region" description="Helical" evidence="8">
    <location>
        <begin position="327"/>
        <end position="348"/>
    </location>
</feature>
<feature type="transmembrane region" description="Helical" evidence="8">
    <location>
        <begin position="65"/>
        <end position="82"/>
    </location>
</feature>
<feature type="transmembrane region" description="Helical" evidence="8">
    <location>
        <begin position="32"/>
        <end position="50"/>
    </location>
</feature>
<keyword evidence="4 8" id="KW-0812">Transmembrane</keyword>
<accession>A0A4R7I417</accession>
<organism evidence="10 11">
    <name type="scientific">Ilumatobacter fluminis</name>
    <dbReference type="NCBI Taxonomy" id="467091"/>
    <lineage>
        <taxon>Bacteria</taxon>
        <taxon>Bacillati</taxon>
        <taxon>Actinomycetota</taxon>
        <taxon>Acidimicrobiia</taxon>
        <taxon>Acidimicrobiales</taxon>
        <taxon>Ilumatobacteraceae</taxon>
        <taxon>Ilumatobacter</taxon>
    </lineage>
</organism>
<evidence type="ECO:0000256" key="2">
    <source>
        <dbReference type="ARBA" id="ARBA00022448"/>
    </source>
</evidence>
<evidence type="ECO:0000256" key="7">
    <source>
        <dbReference type="ARBA" id="ARBA00023136"/>
    </source>
</evidence>
<evidence type="ECO:0000313" key="10">
    <source>
        <dbReference type="EMBL" id="TDT17699.1"/>
    </source>
</evidence>
<keyword evidence="2" id="KW-0813">Transport</keyword>
<proteinExistence type="predicted"/>
<evidence type="ECO:0000256" key="3">
    <source>
        <dbReference type="ARBA" id="ARBA00022449"/>
    </source>
</evidence>
<feature type="transmembrane region" description="Helical" evidence="8">
    <location>
        <begin position="360"/>
        <end position="379"/>
    </location>
</feature>
<name>A0A4R7I417_9ACTN</name>
<feature type="transmembrane region" description="Helical" evidence="8">
    <location>
        <begin position="185"/>
        <end position="208"/>
    </location>
</feature>
<comment type="caution">
    <text evidence="10">The sequence shown here is derived from an EMBL/GenBank/DDBJ whole genome shotgun (WGS) entry which is preliminary data.</text>
</comment>
<dbReference type="GO" id="GO:1902600">
    <property type="term" value="P:proton transmembrane transport"/>
    <property type="evidence" value="ECO:0007669"/>
    <property type="project" value="InterPro"/>
</dbReference>
<dbReference type="PANTHER" id="PTHR32507:SF8">
    <property type="entry name" value="CNH1P"/>
    <property type="match status" value="1"/>
</dbReference>
<evidence type="ECO:0000313" key="11">
    <source>
        <dbReference type="Proteomes" id="UP000294558"/>
    </source>
</evidence>
<evidence type="ECO:0000256" key="8">
    <source>
        <dbReference type="SAM" id="Phobius"/>
    </source>
</evidence>
<dbReference type="PANTHER" id="PTHR32507">
    <property type="entry name" value="NA(+)/H(+) ANTIPORTER 1"/>
    <property type="match status" value="1"/>
</dbReference>
<evidence type="ECO:0000256" key="1">
    <source>
        <dbReference type="ARBA" id="ARBA00004651"/>
    </source>
</evidence>
<keyword evidence="11" id="KW-1185">Reference proteome</keyword>
<gene>
    <name evidence="10" type="ORF">BDK89_3310</name>
</gene>
<feature type="transmembrane region" description="Helical" evidence="8">
    <location>
        <begin position="300"/>
        <end position="321"/>
    </location>
</feature>
<dbReference type="EMBL" id="SOAU01000001">
    <property type="protein sequence ID" value="TDT17699.1"/>
    <property type="molecule type" value="Genomic_DNA"/>
</dbReference>
<dbReference type="Pfam" id="PF00999">
    <property type="entry name" value="Na_H_Exchanger"/>
    <property type="match status" value="1"/>
</dbReference>
<evidence type="ECO:0000256" key="6">
    <source>
        <dbReference type="ARBA" id="ARBA00023065"/>
    </source>
</evidence>
<feature type="transmembrane region" description="Helical" evidence="8">
    <location>
        <begin position="215"/>
        <end position="236"/>
    </location>
</feature>
<sequence length="428" mass="45422">MEPYPILLAVLGLTVLVAAVLPNLLERLPVSLPMVVVAIGMVVFALPVGLEAPRPGLEARSAERLTEFVVIVSLMGAGLKLRRPVGWRSWNTTWRLLGITMPLTVVAVTVLGQAALGLPLATAILLGAVLAPTDPVLASDVQLAGPGPHEHRETDDLDAVEDIDEHAGDEVRFALTSEAGLNDGLAFPVTNLAIAIAAGGSWFVPWLLDDVLLKLSVGVVVGLVLGRLIGAAAFAPRSRFALASTGHGFVALGATLAVYGITEMVHGYGFLAVFIAAVVIRRSEVDHEYQTLMHDFAETLERLASVLFLLLLGGAVVDGALRGLTTVGVVVAIVIVVLIRPLTGWVALLGDRHDHSTRAAIAFFGIRGMGTIYYLAHAVTEDYFPRATEVWAVAVFTILVSVVVHGITATPVLARLDSRRRERVESVV</sequence>
<feature type="transmembrane region" description="Helical" evidence="8">
    <location>
        <begin position="103"/>
        <end position="131"/>
    </location>
</feature>
<keyword evidence="3" id="KW-0050">Antiport</keyword>
<dbReference type="RefSeq" id="WP_133869971.1">
    <property type="nucleotide sequence ID" value="NZ_SOAU01000001.1"/>
</dbReference>
<feature type="transmembrane region" description="Helical" evidence="8">
    <location>
        <begin position="6"/>
        <end position="25"/>
    </location>
</feature>
<dbReference type="Proteomes" id="UP000294558">
    <property type="component" value="Unassembled WGS sequence"/>
</dbReference>
<reference evidence="10 11" key="1">
    <citation type="submission" date="2019-03" db="EMBL/GenBank/DDBJ databases">
        <title>Sequencing the genomes of 1000 actinobacteria strains.</title>
        <authorList>
            <person name="Klenk H.-P."/>
        </authorList>
    </citation>
    <scope>NUCLEOTIDE SEQUENCE [LARGE SCALE GENOMIC DNA]</scope>
    <source>
        <strain evidence="10 11">DSM 18936</strain>
    </source>
</reference>
<evidence type="ECO:0000256" key="4">
    <source>
        <dbReference type="ARBA" id="ARBA00022692"/>
    </source>
</evidence>
<comment type="subcellular location">
    <subcellularLocation>
        <location evidence="1">Cell membrane</location>
        <topology evidence="1">Multi-pass membrane protein</topology>
    </subcellularLocation>
</comment>
<dbReference type="OrthoDB" id="9810860at2"/>
<feature type="transmembrane region" description="Helical" evidence="8">
    <location>
        <begin position="256"/>
        <end position="280"/>
    </location>
</feature>
<dbReference type="AlphaFoldDB" id="A0A4R7I417"/>
<dbReference type="GO" id="GO:0005886">
    <property type="term" value="C:plasma membrane"/>
    <property type="evidence" value="ECO:0007669"/>
    <property type="project" value="UniProtKB-SubCell"/>
</dbReference>
<evidence type="ECO:0000259" key="9">
    <source>
        <dbReference type="Pfam" id="PF00999"/>
    </source>
</evidence>
<keyword evidence="7 8" id="KW-0472">Membrane</keyword>